<dbReference type="PROSITE" id="PS50048">
    <property type="entry name" value="ZN2_CY6_FUNGAL_2"/>
    <property type="match status" value="1"/>
</dbReference>
<dbReference type="Gene3D" id="4.10.240.10">
    <property type="entry name" value="Zn(2)-C6 fungal-type DNA-binding domain"/>
    <property type="match status" value="1"/>
</dbReference>
<evidence type="ECO:0000256" key="2">
    <source>
        <dbReference type="ARBA" id="ARBA00023125"/>
    </source>
</evidence>
<dbReference type="CDD" id="cd00067">
    <property type="entry name" value="GAL4"/>
    <property type="match status" value="1"/>
</dbReference>
<comment type="caution">
    <text evidence="6">The sequence shown here is derived from an EMBL/GenBank/DDBJ whole genome shotgun (WGS) entry which is preliminary data.</text>
</comment>
<feature type="domain" description="Zn(2)-C6 fungal-type" evidence="5">
    <location>
        <begin position="10"/>
        <end position="40"/>
    </location>
</feature>
<dbReference type="PANTHER" id="PTHR38791:SF1">
    <property type="entry name" value="TRANSCRIPTION FACTOR, PUTATIVE-RELATED"/>
    <property type="match status" value="1"/>
</dbReference>
<accession>A0AAD4CMC7</accession>
<protein>
    <recommendedName>
        <fullName evidence="5">Zn(2)-C6 fungal-type domain-containing protein</fullName>
    </recommendedName>
</protein>
<keyword evidence="1" id="KW-0805">Transcription regulation</keyword>
<dbReference type="InterPro" id="IPR001138">
    <property type="entry name" value="Zn2Cys6_DnaBD"/>
</dbReference>
<dbReference type="GO" id="GO:0008270">
    <property type="term" value="F:zinc ion binding"/>
    <property type="evidence" value="ECO:0007669"/>
    <property type="project" value="InterPro"/>
</dbReference>
<dbReference type="InterPro" id="IPR053175">
    <property type="entry name" value="DHMBA_Reg_Transcription_Factor"/>
</dbReference>
<organism evidence="6 7">
    <name type="scientific">Aspergillus nanangensis</name>
    <dbReference type="NCBI Taxonomy" id="2582783"/>
    <lineage>
        <taxon>Eukaryota</taxon>
        <taxon>Fungi</taxon>
        <taxon>Dikarya</taxon>
        <taxon>Ascomycota</taxon>
        <taxon>Pezizomycotina</taxon>
        <taxon>Eurotiomycetes</taxon>
        <taxon>Eurotiomycetidae</taxon>
        <taxon>Eurotiales</taxon>
        <taxon>Aspergillaceae</taxon>
        <taxon>Aspergillus</taxon>
        <taxon>Aspergillus subgen. Circumdati</taxon>
    </lineage>
</organism>
<evidence type="ECO:0000256" key="4">
    <source>
        <dbReference type="ARBA" id="ARBA00023242"/>
    </source>
</evidence>
<keyword evidence="7" id="KW-1185">Reference proteome</keyword>
<keyword evidence="3" id="KW-0804">Transcription</keyword>
<dbReference type="GO" id="GO:0000981">
    <property type="term" value="F:DNA-binding transcription factor activity, RNA polymerase II-specific"/>
    <property type="evidence" value="ECO:0007669"/>
    <property type="project" value="InterPro"/>
</dbReference>
<sequence>MVYRGKPSKSCRECRQRDIKCDKKKEGCSQCSRAGLSCSKYPDSTKLIIHDETHPTINKIWRNRAPQCRPPPDPLATILLPTVEERAKRFYVSQYIIEPQVISVFSYMQIFYPPNPETSPLLVAATHSVFMAFFSSSVDSPRALYHARVKYGILGSRRENIPALNHHLRGALELVSLRGDRQFEDDVGLTLFLQLVELVTLDCLANETDVPFQLLALRNIAQKRVDTSSPRWIFTGIMLHLARLQGTIKSGLPPHQGISWAETIDQELEDLSAQVHSHTFQGVGPRSLHLPDYRTMRCQNNIRVARITLAEIVCQQYMSLLGMSLNDNSSLGKLHETRERLLSLCSDTFYAIPTEPVPNTSFYGLSGVQTSTIFFHLYVAMKPNVISNELRAAIRNRLETLRDSQYSGHEKIMAELLNEHEPTQRNIWQVWFKIGKEDYSV</sequence>
<evidence type="ECO:0000256" key="3">
    <source>
        <dbReference type="ARBA" id="ARBA00023163"/>
    </source>
</evidence>
<keyword evidence="2" id="KW-0238">DNA-binding</keyword>
<reference evidence="6" key="2">
    <citation type="submission" date="2020-02" db="EMBL/GenBank/DDBJ databases">
        <authorList>
            <person name="Gilchrist C.L.M."/>
            <person name="Chooi Y.-H."/>
        </authorList>
    </citation>
    <scope>NUCLEOTIDE SEQUENCE</scope>
    <source>
        <strain evidence="6">MST-FP2251</strain>
    </source>
</reference>
<dbReference type="PANTHER" id="PTHR38791">
    <property type="entry name" value="ZN(II)2CYS6 TRANSCRIPTION FACTOR (EUROFUNG)-RELATED-RELATED"/>
    <property type="match status" value="1"/>
</dbReference>
<evidence type="ECO:0000256" key="1">
    <source>
        <dbReference type="ARBA" id="ARBA00023015"/>
    </source>
</evidence>
<evidence type="ECO:0000313" key="6">
    <source>
        <dbReference type="EMBL" id="KAF9889190.1"/>
    </source>
</evidence>
<dbReference type="Proteomes" id="UP001194746">
    <property type="component" value="Unassembled WGS sequence"/>
</dbReference>
<proteinExistence type="predicted"/>
<dbReference type="InterPro" id="IPR036864">
    <property type="entry name" value="Zn2-C6_fun-type_DNA-bd_sf"/>
</dbReference>
<dbReference type="EMBL" id="VCAU01000038">
    <property type="protein sequence ID" value="KAF9889190.1"/>
    <property type="molecule type" value="Genomic_DNA"/>
</dbReference>
<dbReference type="GO" id="GO:0009893">
    <property type="term" value="P:positive regulation of metabolic process"/>
    <property type="evidence" value="ECO:0007669"/>
    <property type="project" value="UniProtKB-ARBA"/>
</dbReference>
<dbReference type="SUPFAM" id="SSF57701">
    <property type="entry name" value="Zn2/Cys6 DNA-binding domain"/>
    <property type="match status" value="1"/>
</dbReference>
<gene>
    <name evidence="6" type="ORF">FE257_007503</name>
</gene>
<dbReference type="AlphaFoldDB" id="A0AAD4CMC7"/>
<reference evidence="6" key="1">
    <citation type="journal article" date="2019" name="Beilstein J. Org. Chem.">
        <title>Nanangenines: drimane sesquiterpenoids as the dominant metabolite cohort of a novel Australian fungus, Aspergillus nanangensis.</title>
        <authorList>
            <person name="Lacey H.J."/>
            <person name="Gilchrist C.L.M."/>
            <person name="Crombie A."/>
            <person name="Kalaitzis J.A."/>
            <person name="Vuong D."/>
            <person name="Rutledge P.J."/>
            <person name="Turner P."/>
            <person name="Pitt J.I."/>
            <person name="Lacey E."/>
            <person name="Chooi Y.H."/>
            <person name="Piggott A.M."/>
        </authorList>
    </citation>
    <scope>NUCLEOTIDE SEQUENCE</scope>
    <source>
        <strain evidence="6">MST-FP2251</strain>
    </source>
</reference>
<dbReference type="Pfam" id="PF00172">
    <property type="entry name" value="Zn_clus"/>
    <property type="match status" value="1"/>
</dbReference>
<name>A0AAD4CMC7_ASPNN</name>
<evidence type="ECO:0000259" key="5">
    <source>
        <dbReference type="PROSITE" id="PS50048"/>
    </source>
</evidence>
<keyword evidence="4" id="KW-0539">Nucleus</keyword>
<dbReference type="GO" id="GO:0003677">
    <property type="term" value="F:DNA binding"/>
    <property type="evidence" value="ECO:0007669"/>
    <property type="project" value="UniProtKB-KW"/>
</dbReference>
<evidence type="ECO:0000313" key="7">
    <source>
        <dbReference type="Proteomes" id="UP001194746"/>
    </source>
</evidence>
<dbReference type="SMART" id="SM00066">
    <property type="entry name" value="GAL4"/>
    <property type="match status" value="1"/>
</dbReference>